<reference evidence="2 3" key="1">
    <citation type="submission" date="2024-01" db="EMBL/GenBank/DDBJ databases">
        <title>The genomes of 5 underutilized Papilionoideae crops provide insights into root nodulation and disease resistanc.</title>
        <authorList>
            <person name="Jiang F."/>
        </authorList>
    </citation>
    <scope>NUCLEOTIDE SEQUENCE [LARGE SCALE GENOMIC DNA]</scope>
    <source>
        <strain evidence="2">JINMINGXINNONG_FW02</strain>
        <tissue evidence="2">Leaves</tissue>
    </source>
</reference>
<keyword evidence="3" id="KW-1185">Reference proteome</keyword>
<gene>
    <name evidence="2" type="ORF">VNO80_15708</name>
</gene>
<evidence type="ECO:0000313" key="3">
    <source>
        <dbReference type="Proteomes" id="UP001374584"/>
    </source>
</evidence>
<name>A0AAN9R2J1_PHACN</name>
<organism evidence="2 3">
    <name type="scientific">Phaseolus coccineus</name>
    <name type="common">Scarlet runner bean</name>
    <name type="synonym">Phaseolus multiflorus</name>
    <dbReference type="NCBI Taxonomy" id="3886"/>
    <lineage>
        <taxon>Eukaryota</taxon>
        <taxon>Viridiplantae</taxon>
        <taxon>Streptophyta</taxon>
        <taxon>Embryophyta</taxon>
        <taxon>Tracheophyta</taxon>
        <taxon>Spermatophyta</taxon>
        <taxon>Magnoliopsida</taxon>
        <taxon>eudicotyledons</taxon>
        <taxon>Gunneridae</taxon>
        <taxon>Pentapetalae</taxon>
        <taxon>rosids</taxon>
        <taxon>fabids</taxon>
        <taxon>Fabales</taxon>
        <taxon>Fabaceae</taxon>
        <taxon>Papilionoideae</taxon>
        <taxon>50 kb inversion clade</taxon>
        <taxon>NPAAA clade</taxon>
        <taxon>indigoferoid/millettioid clade</taxon>
        <taxon>Phaseoleae</taxon>
        <taxon>Phaseolus</taxon>
    </lineage>
</organism>
<proteinExistence type="predicted"/>
<feature type="region of interest" description="Disordered" evidence="1">
    <location>
        <begin position="13"/>
        <end position="38"/>
    </location>
</feature>
<evidence type="ECO:0000313" key="2">
    <source>
        <dbReference type="EMBL" id="KAK7356436.1"/>
    </source>
</evidence>
<evidence type="ECO:0000256" key="1">
    <source>
        <dbReference type="SAM" id="MobiDB-lite"/>
    </source>
</evidence>
<protein>
    <submittedName>
        <fullName evidence="2">Uncharacterized protein</fullName>
    </submittedName>
</protein>
<sequence>MGFTKICRKWLSKDGDQGGSSSAAQAKNEGEEQADVAGDKAGADAYNAGDAGAFKFKQNITSKPGICLYQIGEIVEHRL</sequence>
<dbReference type="EMBL" id="JAYMYR010000006">
    <property type="protein sequence ID" value="KAK7356436.1"/>
    <property type="molecule type" value="Genomic_DNA"/>
</dbReference>
<accession>A0AAN9R2J1</accession>
<dbReference type="Proteomes" id="UP001374584">
    <property type="component" value="Unassembled WGS sequence"/>
</dbReference>
<dbReference type="AlphaFoldDB" id="A0AAN9R2J1"/>
<comment type="caution">
    <text evidence="2">The sequence shown here is derived from an EMBL/GenBank/DDBJ whole genome shotgun (WGS) entry which is preliminary data.</text>
</comment>